<protein>
    <submittedName>
        <fullName evidence="2">Flagellar motility protein MotE (MotC chaperone)</fullName>
    </submittedName>
</protein>
<feature type="compositionally biased region" description="Polar residues" evidence="1">
    <location>
        <begin position="93"/>
        <end position="106"/>
    </location>
</feature>
<evidence type="ECO:0000256" key="1">
    <source>
        <dbReference type="SAM" id="MobiDB-lite"/>
    </source>
</evidence>
<evidence type="ECO:0000313" key="3">
    <source>
        <dbReference type="Proteomes" id="UP001549145"/>
    </source>
</evidence>
<organism evidence="2 3">
    <name type="scientific">Methylobacterium goesingense</name>
    <dbReference type="NCBI Taxonomy" id="243690"/>
    <lineage>
        <taxon>Bacteria</taxon>
        <taxon>Pseudomonadati</taxon>
        <taxon>Pseudomonadota</taxon>
        <taxon>Alphaproteobacteria</taxon>
        <taxon>Hyphomicrobiales</taxon>
        <taxon>Methylobacteriaceae</taxon>
        <taxon>Methylobacterium</taxon>
    </lineage>
</organism>
<feature type="region of interest" description="Disordered" evidence="1">
    <location>
        <begin position="85"/>
        <end position="137"/>
    </location>
</feature>
<keyword evidence="2" id="KW-0969">Cilium</keyword>
<keyword evidence="2" id="KW-0966">Cell projection</keyword>
<name>A0ABV2KYP9_9HYPH</name>
<comment type="caution">
    <text evidence="2">The sequence shown here is derived from an EMBL/GenBank/DDBJ whole genome shotgun (WGS) entry which is preliminary data.</text>
</comment>
<sequence length="321" mass="33816">MRQANDFSRHFDPARLIVGLPAPAHPMRALALMALRVLLFLAVLVGASLGFGPARAFEGEGLSDTGKPSIPGKAIVASRFIDPSEPVAPGKPTVSSQPPVSGTSTVPGKPTVSGKATVSGMNPGSLPKNSAPKPPAPKLSVAVKLVDTKAPETTGAIEPRAEATKPIETVQVAEVRLPEPAPEPVKPAVKPPAYCASIADAAADARFAWQKEQLAILERQVEERIAKLEAKRAEYESWLARRNAFLAKADEGVVAIYTKMRADAAALQLANMPDESAAAILTKLNARTASAILSEMEAARAAQLARMMTELGKKARESEKS</sequence>
<gene>
    <name evidence="2" type="ORF">ABID43_000197</name>
</gene>
<dbReference type="EMBL" id="JBEPMM010000001">
    <property type="protein sequence ID" value="MET3690678.1"/>
    <property type="molecule type" value="Genomic_DNA"/>
</dbReference>
<keyword evidence="3" id="KW-1185">Reference proteome</keyword>
<keyword evidence="2" id="KW-0282">Flagellum</keyword>
<evidence type="ECO:0000313" key="2">
    <source>
        <dbReference type="EMBL" id="MET3690678.1"/>
    </source>
</evidence>
<reference evidence="2 3" key="1">
    <citation type="submission" date="2024-06" db="EMBL/GenBank/DDBJ databases">
        <title>Genomic Encyclopedia of Type Strains, Phase IV (KMG-IV): sequencing the most valuable type-strain genomes for metagenomic binning, comparative biology and taxonomic classification.</title>
        <authorList>
            <person name="Goeker M."/>
        </authorList>
    </citation>
    <scope>NUCLEOTIDE SEQUENCE [LARGE SCALE GENOMIC DNA]</scope>
    <source>
        <strain evidence="2 3">DSM 21331</strain>
    </source>
</reference>
<dbReference type="Proteomes" id="UP001549145">
    <property type="component" value="Unassembled WGS sequence"/>
</dbReference>
<dbReference type="SUPFAM" id="SSF158791">
    <property type="entry name" value="MgtE N-terminal domain-like"/>
    <property type="match status" value="1"/>
</dbReference>
<dbReference type="RefSeq" id="WP_238279934.1">
    <property type="nucleotide sequence ID" value="NZ_BPQL01000069.1"/>
</dbReference>
<proteinExistence type="predicted"/>
<accession>A0ABV2KYP9</accession>